<protein>
    <submittedName>
        <fullName evidence="1">Membrane protein</fullName>
    </submittedName>
</protein>
<sequence>MRKVLITIMLLVVTKISFLLLKEEKDNNTFFTLEDHIHLNEVNNNG</sequence>
<proteinExistence type="predicted"/>
<evidence type="ECO:0000313" key="1">
    <source>
        <dbReference type="EMBL" id="WRW34778.1"/>
    </source>
</evidence>
<organism evidence="1 2">
    <name type="scientific">Staphylococcus phage CF5</name>
    <dbReference type="NCBI Taxonomy" id="3113739"/>
    <lineage>
        <taxon>Viruses</taxon>
        <taxon>Duplodnaviria</taxon>
        <taxon>Heunggongvirae</taxon>
        <taxon>Uroviricota</taxon>
        <taxon>Caudoviricetes</taxon>
        <taxon>Herelleviridae</taxon>
        <taxon>Twortvirinae</taxon>
        <taxon>Silviavirus</taxon>
    </lineage>
</organism>
<dbReference type="EMBL" id="PP034390">
    <property type="protein sequence ID" value="WRW34778.1"/>
    <property type="molecule type" value="Genomic_DNA"/>
</dbReference>
<evidence type="ECO:0000313" key="2">
    <source>
        <dbReference type="Proteomes" id="UP001432109"/>
    </source>
</evidence>
<gene>
    <name evidence="1" type="ORF">CF5_0038</name>
</gene>
<dbReference type="Proteomes" id="UP001432109">
    <property type="component" value="Segment"/>
</dbReference>
<reference evidence="1" key="1">
    <citation type="submission" date="2023-12" db="EMBL/GenBank/DDBJ databases">
        <title>Isolation and Characterisation of Novel Lytic Bacteriophages for therapeutic applications in Prosthetic Joint Infections.</title>
        <authorList>
            <person name="Burton N."/>
            <person name="Melo L.D.R."/>
            <person name="Pearce B."/>
            <person name="Tadesse M.D."/>
            <person name="Vryonis E."/>
            <person name="Sagona A."/>
        </authorList>
    </citation>
    <scope>NUCLEOTIDE SEQUENCE</scope>
</reference>
<accession>A0AAX4J7S8</accession>
<name>A0AAX4J7S8_9CAUD</name>